<dbReference type="EMBL" id="DS113677">
    <property type="protein sequence ID" value="EAX98410.1"/>
    <property type="molecule type" value="Genomic_DNA"/>
</dbReference>
<dbReference type="VEuPathDB" id="TrichDB:TVAG_302620"/>
<dbReference type="InterPro" id="IPR036910">
    <property type="entry name" value="HMG_box_dom_sf"/>
</dbReference>
<feature type="DNA-binding region" description="HMG box" evidence="4">
    <location>
        <begin position="1"/>
        <end position="67"/>
    </location>
</feature>
<organism evidence="7 8">
    <name type="scientific">Trichomonas vaginalis (strain ATCC PRA-98 / G3)</name>
    <dbReference type="NCBI Taxonomy" id="412133"/>
    <lineage>
        <taxon>Eukaryota</taxon>
        <taxon>Metamonada</taxon>
        <taxon>Parabasalia</taxon>
        <taxon>Trichomonadida</taxon>
        <taxon>Trichomonadidae</taxon>
        <taxon>Trichomonas</taxon>
    </lineage>
</organism>
<keyword evidence="8" id="KW-1185">Reference proteome</keyword>
<evidence type="ECO:0000313" key="7">
    <source>
        <dbReference type="EMBL" id="EAX98410.1"/>
    </source>
</evidence>
<evidence type="ECO:0000313" key="8">
    <source>
        <dbReference type="Proteomes" id="UP000001542"/>
    </source>
</evidence>
<comment type="subcellular location">
    <subcellularLocation>
        <location evidence="1">Nucleus</location>
    </subcellularLocation>
</comment>
<reference evidence="7" key="2">
    <citation type="journal article" date="2007" name="Science">
        <title>Draft genome sequence of the sexually transmitted pathogen Trichomonas vaginalis.</title>
        <authorList>
            <person name="Carlton J.M."/>
            <person name="Hirt R.P."/>
            <person name="Silva J.C."/>
            <person name="Delcher A.L."/>
            <person name="Schatz M."/>
            <person name="Zhao Q."/>
            <person name="Wortman J.R."/>
            <person name="Bidwell S.L."/>
            <person name="Alsmark U.C.M."/>
            <person name="Besteiro S."/>
            <person name="Sicheritz-Ponten T."/>
            <person name="Noel C.J."/>
            <person name="Dacks J.B."/>
            <person name="Foster P.G."/>
            <person name="Simillion C."/>
            <person name="Van de Peer Y."/>
            <person name="Miranda-Saavedra D."/>
            <person name="Barton G.J."/>
            <person name="Westrop G.D."/>
            <person name="Mueller S."/>
            <person name="Dessi D."/>
            <person name="Fiori P.L."/>
            <person name="Ren Q."/>
            <person name="Paulsen I."/>
            <person name="Zhang H."/>
            <person name="Bastida-Corcuera F.D."/>
            <person name="Simoes-Barbosa A."/>
            <person name="Brown M.T."/>
            <person name="Hayes R.D."/>
            <person name="Mukherjee M."/>
            <person name="Okumura C.Y."/>
            <person name="Schneider R."/>
            <person name="Smith A.J."/>
            <person name="Vanacova S."/>
            <person name="Villalvazo M."/>
            <person name="Haas B.J."/>
            <person name="Pertea M."/>
            <person name="Feldblyum T.V."/>
            <person name="Utterback T.R."/>
            <person name="Shu C.L."/>
            <person name="Osoegawa K."/>
            <person name="de Jong P.J."/>
            <person name="Hrdy I."/>
            <person name="Horvathova L."/>
            <person name="Zubacova Z."/>
            <person name="Dolezal P."/>
            <person name="Malik S.B."/>
            <person name="Logsdon J.M. Jr."/>
            <person name="Henze K."/>
            <person name="Gupta A."/>
            <person name="Wang C.C."/>
            <person name="Dunne R.L."/>
            <person name="Upcroft J.A."/>
            <person name="Upcroft P."/>
            <person name="White O."/>
            <person name="Salzberg S.L."/>
            <person name="Tang P."/>
            <person name="Chiu C.-H."/>
            <person name="Lee Y.-S."/>
            <person name="Embley T.M."/>
            <person name="Coombs G.H."/>
            <person name="Mottram J.C."/>
            <person name="Tachezy J."/>
            <person name="Fraser-Liggett C.M."/>
            <person name="Johnson P.J."/>
        </authorList>
    </citation>
    <scope>NUCLEOTIDE SEQUENCE [LARGE SCALE GENOMIC DNA]</scope>
    <source>
        <strain evidence="7">G3</strain>
    </source>
</reference>
<dbReference type="eggNOG" id="KOG0381">
    <property type="taxonomic scope" value="Eukaryota"/>
</dbReference>
<evidence type="ECO:0000256" key="5">
    <source>
        <dbReference type="SAM" id="MobiDB-lite"/>
    </source>
</evidence>
<dbReference type="Pfam" id="PF00505">
    <property type="entry name" value="HMG_box"/>
    <property type="match status" value="1"/>
</dbReference>
<feature type="compositionally biased region" description="Basic and acidic residues" evidence="5">
    <location>
        <begin position="76"/>
        <end position="96"/>
    </location>
</feature>
<feature type="region of interest" description="Disordered" evidence="5">
    <location>
        <begin position="1"/>
        <end position="24"/>
    </location>
</feature>
<sequence>MPASPYIIFSKEKRPQVKAENPGISFGDIAKKLGEMWKNMSEEEKKPYIEKAEAEKAEHKDDPKEKKCKSKKCKSCKKEASDKEESEKEAEGSDDE</sequence>
<dbReference type="OrthoDB" id="1919336at2759"/>
<evidence type="ECO:0000256" key="1">
    <source>
        <dbReference type="ARBA" id="ARBA00004123"/>
    </source>
</evidence>
<dbReference type="GO" id="GO:0005634">
    <property type="term" value="C:nucleus"/>
    <property type="evidence" value="ECO:0007669"/>
    <property type="project" value="UniProtKB-SubCell"/>
</dbReference>
<name>A2F9M9_TRIV3</name>
<dbReference type="SMR" id="A2F9M9"/>
<feature type="region of interest" description="Disordered" evidence="5">
    <location>
        <begin position="48"/>
        <end position="96"/>
    </location>
</feature>
<keyword evidence="3 4" id="KW-0539">Nucleus</keyword>
<dbReference type="InParanoid" id="A2F9M9"/>
<evidence type="ECO:0000256" key="4">
    <source>
        <dbReference type="PROSITE-ProRule" id="PRU00267"/>
    </source>
</evidence>
<accession>A2F9M9</accession>
<dbReference type="Proteomes" id="UP000001542">
    <property type="component" value="Unassembled WGS sequence"/>
</dbReference>
<dbReference type="STRING" id="5722.A2F9M9"/>
<keyword evidence="2 4" id="KW-0238">DNA-binding</keyword>
<feature type="compositionally biased region" description="Basic residues" evidence="5">
    <location>
        <begin position="66"/>
        <end position="75"/>
    </location>
</feature>
<proteinExistence type="predicted"/>
<dbReference type="VEuPathDB" id="TrichDB:TVAGG3_0941760"/>
<dbReference type="CDD" id="cd00084">
    <property type="entry name" value="HMG-box_SF"/>
    <property type="match status" value="1"/>
</dbReference>
<dbReference type="SUPFAM" id="SSF47095">
    <property type="entry name" value="HMG-box"/>
    <property type="match status" value="1"/>
</dbReference>
<dbReference type="KEGG" id="tva:4756207"/>
<dbReference type="PRINTS" id="PR00886">
    <property type="entry name" value="HIGHMOBLTY12"/>
</dbReference>
<dbReference type="AlphaFoldDB" id="A2F9M9"/>
<evidence type="ECO:0000259" key="6">
    <source>
        <dbReference type="PROSITE" id="PS50118"/>
    </source>
</evidence>
<feature type="compositionally biased region" description="Basic and acidic residues" evidence="5">
    <location>
        <begin position="48"/>
        <end position="65"/>
    </location>
</feature>
<dbReference type="PANTHER" id="PTHR48112:SF32">
    <property type="entry name" value="HIGH MOBILITY GROUP PROTEIN B3"/>
    <property type="match status" value="1"/>
</dbReference>
<dbReference type="PROSITE" id="PS50118">
    <property type="entry name" value="HMG_BOX_2"/>
    <property type="match status" value="1"/>
</dbReference>
<dbReference type="InterPro" id="IPR050342">
    <property type="entry name" value="HMGB"/>
</dbReference>
<dbReference type="PANTHER" id="PTHR48112">
    <property type="entry name" value="HIGH MOBILITY GROUP PROTEIN DSP1"/>
    <property type="match status" value="1"/>
</dbReference>
<reference evidence="7" key="1">
    <citation type="submission" date="2006-10" db="EMBL/GenBank/DDBJ databases">
        <authorList>
            <person name="Amadeo P."/>
            <person name="Zhao Q."/>
            <person name="Wortman J."/>
            <person name="Fraser-Liggett C."/>
            <person name="Carlton J."/>
        </authorList>
    </citation>
    <scope>NUCLEOTIDE SEQUENCE</scope>
    <source>
        <strain evidence="7">G3</strain>
    </source>
</reference>
<dbReference type="OMA" id="MWKNMSE"/>
<gene>
    <name evidence="7" type="ORF">TVAG_125540</name>
</gene>
<dbReference type="InterPro" id="IPR009071">
    <property type="entry name" value="HMG_box_dom"/>
</dbReference>
<evidence type="ECO:0000256" key="3">
    <source>
        <dbReference type="ARBA" id="ARBA00023242"/>
    </source>
</evidence>
<dbReference type="GO" id="GO:0003677">
    <property type="term" value="F:DNA binding"/>
    <property type="evidence" value="ECO:0007669"/>
    <property type="project" value="UniProtKB-UniRule"/>
</dbReference>
<feature type="domain" description="HMG box" evidence="6">
    <location>
        <begin position="1"/>
        <end position="67"/>
    </location>
</feature>
<protein>
    <submittedName>
        <fullName evidence="7">HMG box family protein</fullName>
    </submittedName>
</protein>
<dbReference type="Gene3D" id="1.10.30.10">
    <property type="entry name" value="High mobility group box domain"/>
    <property type="match status" value="1"/>
</dbReference>
<dbReference type="RefSeq" id="XP_001311340.1">
    <property type="nucleotide sequence ID" value="XM_001311339.1"/>
</dbReference>
<evidence type="ECO:0000256" key="2">
    <source>
        <dbReference type="ARBA" id="ARBA00023125"/>
    </source>
</evidence>
<dbReference type="SMART" id="SM00398">
    <property type="entry name" value="HMG"/>
    <property type="match status" value="1"/>
</dbReference>